<reference evidence="1" key="1">
    <citation type="submission" date="2021-06" db="EMBL/GenBank/DDBJ databases">
        <authorList>
            <person name="Kallberg Y."/>
            <person name="Tangrot J."/>
            <person name="Rosling A."/>
        </authorList>
    </citation>
    <scope>NUCLEOTIDE SEQUENCE</scope>
    <source>
        <strain evidence="1">FL966</strain>
    </source>
</reference>
<accession>A0A9N9CB47</accession>
<dbReference type="AlphaFoldDB" id="A0A9N9CB47"/>
<evidence type="ECO:0000313" key="1">
    <source>
        <dbReference type="EMBL" id="CAG8594857.1"/>
    </source>
</evidence>
<comment type="caution">
    <text evidence="1">The sequence shown here is derived from an EMBL/GenBank/DDBJ whole genome shotgun (WGS) entry which is preliminary data.</text>
</comment>
<name>A0A9N9CB47_9GLOM</name>
<proteinExistence type="predicted"/>
<organism evidence="1 2">
    <name type="scientific">Cetraspora pellucida</name>
    <dbReference type="NCBI Taxonomy" id="1433469"/>
    <lineage>
        <taxon>Eukaryota</taxon>
        <taxon>Fungi</taxon>
        <taxon>Fungi incertae sedis</taxon>
        <taxon>Mucoromycota</taxon>
        <taxon>Glomeromycotina</taxon>
        <taxon>Glomeromycetes</taxon>
        <taxon>Diversisporales</taxon>
        <taxon>Gigasporaceae</taxon>
        <taxon>Cetraspora</taxon>
    </lineage>
</organism>
<evidence type="ECO:0000313" key="2">
    <source>
        <dbReference type="Proteomes" id="UP000789759"/>
    </source>
</evidence>
<dbReference type="Proteomes" id="UP000789759">
    <property type="component" value="Unassembled WGS sequence"/>
</dbReference>
<dbReference type="OrthoDB" id="2319705at2759"/>
<protein>
    <submittedName>
        <fullName evidence="1">22230_t:CDS:1</fullName>
    </submittedName>
</protein>
<dbReference type="EMBL" id="CAJVQA010004253">
    <property type="protein sequence ID" value="CAG8594857.1"/>
    <property type="molecule type" value="Genomic_DNA"/>
</dbReference>
<keyword evidence="2" id="KW-1185">Reference proteome</keyword>
<sequence length="230" mass="27290">MSDTNSTHIDIIIISQEPSISRQFFDKFSTLETIFKERNEGVLKFLKTKGALHQLNLNYSFKTENSNKSEVTQDFQKHFDEYLEKIFDETVENDFKKDFEEARKRIYDAILNHVHMHLPSWPNDVEQKTKHELLSCGRVDKDSYTLFWSCVGWVKVKDSCIKNSSREISQVFPSSFKNEFIREITGKPDFKFIIFDNEKLRELEKVVVQDYNKALEYLGNDDVLTWEYLK</sequence>
<gene>
    <name evidence="1" type="ORF">CPELLU_LOCUS6712</name>
</gene>